<dbReference type="Proteomes" id="UP001240236">
    <property type="component" value="Unassembled WGS sequence"/>
</dbReference>
<accession>A0AAE3W8Y4</accession>
<evidence type="ECO:0000256" key="3">
    <source>
        <dbReference type="PROSITE-ProRule" id="PRU00284"/>
    </source>
</evidence>
<gene>
    <name evidence="5" type="ORF">J2S42_008134</name>
</gene>
<dbReference type="SMART" id="SM00283">
    <property type="entry name" value="MA"/>
    <property type="match status" value="1"/>
</dbReference>
<comment type="caution">
    <text evidence="5">The sequence shown here is derived from an EMBL/GenBank/DDBJ whole genome shotgun (WGS) entry which is preliminary data.</text>
</comment>
<proteinExistence type="inferred from homology"/>
<dbReference type="Gene3D" id="1.10.287.950">
    <property type="entry name" value="Methyl-accepting chemotaxis protein"/>
    <property type="match status" value="1"/>
</dbReference>
<dbReference type="RefSeq" id="WP_307248258.1">
    <property type="nucleotide sequence ID" value="NZ_JAUSUZ010000001.1"/>
</dbReference>
<organism evidence="5 6">
    <name type="scientific">Catenuloplanes indicus</name>
    <dbReference type="NCBI Taxonomy" id="137267"/>
    <lineage>
        <taxon>Bacteria</taxon>
        <taxon>Bacillati</taxon>
        <taxon>Actinomycetota</taxon>
        <taxon>Actinomycetes</taxon>
        <taxon>Micromonosporales</taxon>
        <taxon>Micromonosporaceae</taxon>
        <taxon>Catenuloplanes</taxon>
    </lineage>
</organism>
<feature type="domain" description="Methyl-accepting transducer" evidence="4">
    <location>
        <begin position="64"/>
        <end position="235"/>
    </location>
</feature>
<dbReference type="GO" id="GO:0006935">
    <property type="term" value="P:chemotaxis"/>
    <property type="evidence" value="ECO:0007669"/>
    <property type="project" value="InterPro"/>
</dbReference>
<reference evidence="5 6" key="1">
    <citation type="submission" date="2023-07" db="EMBL/GenBank/DDBJ databases">
        <title>Sequencing the genomes of 1000 actinobacteria strains.</title>
        <authorList>
            <person name="Klenk H.-P."/>
        </authorList>
    </citation>
    <scope>NUCLEOTIDE SEQUENCE [LARGE SCALE GENOMIC DNA]</scope>
    <source>
        <strain evidence="5 6">DSM 44709</strain>
    </source>
</reference>
<comment type="similarity">
    <text evidence="2">Belongs to the methyl-accepting chemotaxis (MCP) protein family.</text>
</comment>
<dbReference type="AlphaFoldDB" id="A0AAE3W8Y4"/>
<dbReference type="InterPro" id="IPR004090">
    <property type="entry name" value="Chemotax_Me-accpt_rcpt"/>
</dbReference>
<dbReference type="PROSITE" id="PS50111">
    <property type="entry name" value="CHEMOTAXIS_TRANSDUC_2"/>
    <property type="match status" value="1"/>
</dbReference>
<evidence type="ECO:0000256" key="2">
    <source>
        <dbReference type="ARBA" id="ARBA00029447"/>
    </source>
</evidence>
<dbReference type="EMBL" id="JAUSUZ010000001">
    <property type="protein sequence ID" value="MDQ0371465.1"/>
    <property type="molecule type" value="Genomic_DNA"/>
</dbReference>
<evidence type="ECO:0000256" key="1">
    <source>
        <dbReference type="ARBA" id="ARBA00023224"/>
    </source>
</evidence>
<dbReference type="PANTHER" id="PTHR32089:SF112">
    <property type="entry name" value="LYSOZYME-LIKE PROTEIN-RELATED"/>
    <property type="match status" value="1"/>
</dbReference>
<keyword evidence="6" id="KW-1185">Reference proteome</keyword>
<dbReference type="PRINTS" id="PR00260">
    <property type="entry name" value="CHEMTRNSDUCR"/>
</dbReference>
<dbReference type="GO" id="GO:0004888">
    <property type="term" value="F:transmembrane signaling receptor activity"/>
    <property type="evidence" value="ECO:0007669"/>
    <property type="project" value="InterPro"/>
</dbReference>
<dbReference type="GO" id="GO:0007165">
    <property type="term" value="P:signal transduction"/>
    <property type="evidence" value="ECO:0007669"/>
    <property type="project" value="UniProtKB-KW"/>
</dbReference>
<keyword evidence="1 3" id="KW-0807">Transducer</keyword>
<name>A0AAE3W8Y4_9ACTN</name>
<evidence type="ECO:0000313" key="6">
    <source>
        <dbReference type="Proteomes" id="UP001240236"/>
    </source>
</evidence>
<evidence type="ECO:0000313" key="5">
    <source>
        <dbReference type="EMBL" id="MDQ0371465.1"/>
    </source>
</evidence>
<dbReference type="InterPro" id="IPR004089">
    <property type="entry name" value="MCPsignal_dom"/>
</dbReference>
<dbReference type="PANTHER" id="PTHR32089">
    <property type="entry name" value="METHYL-ACCEPTING CHEMOTAXIS PROTEIN MCPB"/>
    <property type="match status" value="1"/>
</dbReference>
<dbReference type="Pfam" id="PF00015">
    <property type="entry name" value="MCPsignal"/>
    <property type="match status" value="1"/>
</dbReference>
<protein>
    <submittedName>
        <fullName evidence="5">Methyl-accepting chemotaxis protein</fullName>
    </submittedName>
</protein>
<dbReference type="GO" id="GO:0016020">
    <property type="term" value="C:membrane"/>
    <property type="evidence" value="ECO:0007669"/>
    <property type="project" value="InterPro"/>
</dbReference>
<dbReference type="SUPFAM" id="SSF58104">
    <property type="entry name" value="Methyl-accepting chemotaxis protein (MCP) signaling domain"/>
    <property type="match status" value="1"/>
</dbReference>
<evidence type="ECO:0000259" key="4">
    <source>
        <dbReference type="PROSITE" id="PS50111"/>
    </source>
</evidence>
<sequence length="347" mass="36580">MAEMLWVLLGVAVGGAAGFGLGRRRGPTTLAPSRAEDPHLHSISRLAGSLAPVWSAQITSSRTQMETAVGTLTERFAEIVENLDTVLESSTGVLDEGQGGTFDRSRERLGGVVGTLDDALSSKRATVAELRTLLAFNDELRQMSGEVTAIAAQTNLLALNASIEAARIGRAGAAFGVVADEVRQLADRSAGTSERMASKVGHVESTIRTLLSHAEETAEREDEAVAGANAEVQAVLDDLQGVVAGFRDSSATLSRAATGIRGDISASLVNLQFQDRVCQVLEHLQASIDRLPAVVEEAGERARTDAPPIDPDAVLGEMEASYTMAEEVDAHRSGSGAQVRDSEITFF</sequence>